<evidence type="ECO:0000256" key="1">
    <source>
        <dbReference type="ARBA" id="ARBA00006479"/>
    </source>
</evidence>
<reference evidence="2 3" key="1">
    <citation type="submission" date="2015-03" db="EMBL/GenBank/DDBJ databases">
        <authorList>
            <person name="Hassan Y.I."/>
            <person name="Lepp D."/>
            <person name="Li X.-Z."/>
            <person name="Zhou T."/>
        </authorList>
    </citation>
    <scope>NUCLEOTIDE SEQUENCE [LARGE SCALE GENOMIC DNA]</scope>
    <source>
        <strain evidence="2 3">BD-c194</strain>
    </source>
</reference>
<dbReference type="STRING" id="443610.VE25_02715"/>
<keyword evidence="3" id="KW-1185">Reference proteome</keyword>
<proteinExistence type="inferred from homology"/>
<sequence length="407" mass="43629">MDDRQVSKVGSKALLKRMNRMRVLNTVRERAHIGRAEVADITGISRASVTYLVGELVKDGWLIEYDKGETTQAGGRPPILLQFNPDAMYAVVVMIGSERTTVAVGDGNAHMRYRETQPSVLGRSADEVVDVVVDMIGRALDTSGVDRQRVGGVAIGVPGLVDAHNSIVHYSARLPVMRDIDLGSMIATRVGLPVMVENETRLIGWGELKFGSGRGYSPLVCVSVTLGIGSCIILEDRMLSGSSYSAGQFGHMTIDEHGPLCECGNRGCWEALASSAAVLQRARGLDAAWAAEPTIPAILDAVKNGDRQAGKLMHETAVHLGIGLANIINIVNPSIIVLHGKMFEAGDAFLQTIRQTVSSRALKLPALNTRLIVSELGEQAGLAGGVTLVMRSVLESPLEQRANPFYV</sequence>
<dbReference type="EMBL" id="JZEX01000040">
    <property type="protein sequence ID" value="KKB13294.1"/>
    <property type="molecule type" value="Genomic_DNA"/>
</dbReference>
<dbReference type="Proteomes" id="UP000033632">
    <property type="component" value="Unassembled WGS sequence"/>
</dbReference>
<gene>
    <name evidence="2" type="ORF">VE25_02715</name>
</gene>
<dbReference type="PANTHER" id="PTHR18964">
    <property type="entry name" value="ROK (REPRESSOR, ORF, KINASE) FAMILY"/>
    <property type="match status" value="1"/>
</dbReference>
<dbReference type="AlphaFoldDB" id="A0A0F5FWR3"/>
<name>A0A0F5FWR3_9HYPH</name>
<comment type="similarity">
    <text evidence="1">Belongs to the ROK (NagC/XylR) family.</text>
</comment>
<dbReference type="SUPFAM" id="SSF53067">
    <property type="entry name" value="Actin-like ATPase domain"/>
    <property type="match status" value="1"/>
</dbReference>
<evidence type="ECO:0008006" key="4">
    <source>
        <dbReference type="Google" id="ProtNLM"/>
    </source>
</evidence>
<dbReference type="PATRIC" id="fig|443610.3.peg.3020"/>
<comment type="caution">
    <text evidence="2">The sequence shown here is derived from an EMBL/GenBank/DDBJ whole genome shotgun (WGS) entry which is preliminary data.</text>
</comment>
<dbReference type="CDD" id="cd24076">
    <property type="entry name" value="ASKHA_ATPase_ROK_BsXylR-like"/>
    <property type="match status" value="1"/>
</dbReference>
<dbReference type="RefSeq" id="WP_046107054.1">
    <property type="nucleotide sequence ID" value="NZ_JZEX01000040.1"/>
</dbReference>
<dbReference type="InterPro" id="IPR036390">
    <property type="entry name" value="WH_DNA-bd_sf"/>
</dbReference>
<dbReference type="Gene3D" id="3.30.420.40">
    <property type="match status" value="2"/>
</dbReference>
<dbReference type="InterPro" id="IPR036388">
    <property type="entry name" value="WH-like_DNA-bd_sf"/>
</dbReference>
<dbReference type="PANTHER" id="PTHR18964:SF149">
    <property type="entry name" value="BIFUNCTIONAL UDP-N-ACETYLGLUCOSAMINE 2-EPIMERASE_N-ACETYLMANNOSAMINE KINASE"/>
    <property type="match status" value="1"/>
</dbReference>
<dbReference type="Pfam" id="PF13412">
    <property type="entry name" value="HTH_24"/>
    <property type="match status" value="1"/>
</dbReference>
<dbReference type="OrthoDB" id="9810372at2"/>
<dbReference type="Pfam" id="PF00480">
    <property type="entry name" value="ROK"/>
    <property type="match status" value="1"/>
</dbReference>
<accession>A0A0F5FWR3</accession>
<dbReference type="Gene3D" id="1.10.10.10">
    <property type="entry name" value="Winged helix-like DNA-binding domain superfamily/Winged helix DNA-binding domain"/>
    <property type="match status" value="1"/>
</dbReference>
<dbReference type="SUPFAM" id="SSF46785">
    <property type="entry name" value="Winged helix' DNA-binding domain"/>
    <property type="match status" value="1"/>
</dbReference>
<organism evidence="2 3">
    <name type="scientific">Devosia geojensis</name>
    <dbReference type="NCBI Taxonomy" id="443610"/>
    <lineage>
        <taxon>Bacteria</taxon>
        <taxon>Pseudomonadati</taxon>
        <taxon>Pseudomonadota</taxon>
        <taxon>Alphaproteobacteria</taxon>
        <taxon>Hyphomicrobiales</taxon>
        <taxon>Devosiaceae</taxon>
        <taxon>Devosia</taxon>
    </lineage>
</organism>
<dbReference type="InterPro" id="IPR043129">
    <property type="entry name" value="ATPase_NBD"/>
</dbReference>
<evidence type="ECO:0000313" key="2">
    <source>
        <dbReference type="EMBL" id="KKB13294.1"/>
    </source>
</evidence>
<evidence type="ECO:0000313" key="3">
    <source>
        <dbReference type="Proteomes" id="UP000033632"/>
    </source>
</evidence>
<protein>
    <recommendedName>
        <fullName evidence="4">ROK family transcriptional regulator</fullName>
    </recommendedName>
</protein>
<dbReference type="InterPro" id="IPR000600">
    <property type="entry name" value="ROK"/>
</dbReference>